<evidence type="ECO:0000256" key="1">
    <source>
        <dbReference type="SAM" id="MobiDB-lite"/>
    </source>
</evidence>
<sequence length="163" mass="17609">MHPRPLAALALPLLLAACSVTAPPRDNAQWSSTLHGVTVTWRWTTPGELARRTGNPGTAGHASVLPGASSCVVDIDPSVSPGQLTRIAAHEFGHCLAAAKLRVFGDPQHPDPHTHQLFERWPEAYAQAYLRSCGQSRRPLGWTDRAEPQCSAPPTAEDIPTDW</sequence>
<dbReference type="SUPFAM" id="SSF55486">
    <property type="entry name" value="Metalloproteases ('zincins'), catalytic domain"/>
    <property type="match status" value="1"/>
</dbReference>
<gene>
    <name evidence="3" type="ORF">GCM10008960_40610</name>
</gene>
<dbReference type="RefSeq" id="WP_189074942.1">
    <property type="nucleotide sequence ID" value="NZ_BMQN01000028.1"/>
</dbReference>
<feature type="region of interest" description="Disordered" evidence="1">
    <location>
        <begin position="144"/>
        <end position="163"/>
    </location>
</feature>
<proteinExistence type="predicted"/>
<protein>
    <recommendedName>
        <fullName evidence="5">Lipoprotein</fullName>
    </recommendedName>
</protein>
<name>A0ABQ2SD97_9DEIO</name>
<evidence type="ECO:0000313" key="3">
    <source>
        <dbReference type="EMBL" id="GGS10347.1"/>
    </source>
</evidence>
<organism evidence="3 4">
    <name type="scientific">Deinococcus sedimenti</name>
    <dbReference type="NCBI Taxonomy" id="1867090"/>
    <lineage>
        <taxon>Bacteria</taxon>
        <taxon>Thermotogati</taxon>
        <taxon>Deinococcota</taxon>
        <taxon>Deinococci</taxon>
        <taxon>Deinococcales</taxon>
        <taxon>Deinococcaceae</taxon>
        <taxon>Deinococcus</taxon>
    </lineage>
</organism>
<dbReference type="EMBL" id="BMQN01000028">
    <property type="protein sequence ID" value="GGS10347.1"/>
    <property type="molecule type" value="Genomic_DNA"/>
</dbReference>
<keyword evidence="2" id="KW-0732">Signal</keyword>
<reference evidence="4" key="1">
    <citation type="journal article" date="2019" name="Int. J. Syst. Evol. Microbiol.">
        <title>The Global Catalogue of Microorganisms (GCM) 10K type strain sequencing project: providing services to taxonomists for standard genome sequencing and annotation.</title>
        <authorList>
            <consortium name="The Broad Institute Genomics Platform"/>
            <consortium name="The Broad Institute Genome Sequencing Center for Infectious Disease"/>
            <person name="Wu L."/>
            <person name="Ma J."/>
        </authorList>
    </citation>
    <scope>NUCLEOTIDE SEQUENCE [LARGE SCALE GENOMIC DNA]</scope>
    <source>
        <strain evidence="4">JCM 31405</strain>
    </source>
</reference>
<accession>A0ABQ2SD97</accession>
<comment type="caution">
    <text evidence="3">The sequence shown here is derived from an EMBL/GenBank/DDBJ whole genome shotgun (WGS) entry which is preliminary data.</text>
</comment>
<feature type="signal peptide" evidence="2">
    <location>
        <begin position="1"/>
        <end position="22"/>
    </location>
</feature>
<evidence type="ECO:0000256" key="2">
    <source>
        <dbReference type="SAM" id="SignalP"/>
    </source>
</evidence>
<evidence type="ECO:0008006" key="5">
    <source>
        <dbReference type="Google" id="ProtNLM"/>
    </source>
</evidence>
<feature type="chain" id="PRO_5047399983" description="Lipoprotein" evidence="2">
    <location>
        <begin position="23"/>
        <end position="163"/>
    </location>
</feature>
<dbReference type="PROSITE" id="PS51257">
    <property type="entry name" value="PROKAR_LIPOPROTEIN"/>
    <property type="match status" value="1"/>
</dbReference>
<dbReference type="Proteomes" id="UP000644548">
    <property type="component" value="Unassembled WGS sequence"/>
</dbReference>
<evidence type="ECO:0000313" key="4">
    <source>
        <dbReference type="Proteomes" id="UP000644548"/>
    </source>
</evidence>
<keyword evidence="4" id="KW-1185">Reference proteome</keyword>